<dbReference type="EMBL" id="BLIR01000001">
    <property type="protein sequence ID" value="GFE35539.1"/>
    <property type="molecule type" value="Genomic_DNA"/>
</dbReference>
<proteinExistence type="predicted"/>
<protein>
    <submittedName>
        <fullName evidence="2">Uncharacterized protein</fullName>
    </submittedName>
</protein>
<evidence type="ECO:0000256" key="1">
    <source>
        <dbReference type="SAM" id="MobiDB-lite"/>
    </source>
</evidence>
<sequence length="70" mass="7714">MQSGLLERCLQVFRRARPDQERVRHKERAAQPQSRDDAAQLVGGSGADVHDPWQGQTGNHGEPLNGGRKG</sequence>
<accession>A0A640UIQ8</accession>
<reference evidence="2 3" key="1">
    <citation type="submission" date="2019-12" db="EMBL/GenBank/DDBJ databases">
        <title>Whole genome shotgun sequence of Streptomyces tubercidicus NBRC 13090.</title>
        <authorList>
            <person name="Ichikawa N."/>
            <person name="Kimura A."/>
            <person name="Kitahashi Y."/>
            <person name="Komaki H."/>
            <person name="Tamura T."/>
        </authorList>
    </citation>
    <scope>NUCLEOTIDE SEQUENCE [LARGE SCALE GENOMIC DNA]</scope>
    <source>
        <strain evidence="2 3">NBRC 13090</strain>
    </source>
</reference>
<evidence type="ECO:0000313" key="3">
    <source>
        <dbReference type="Proteomes" id="UP000431826"/>
    </source>
</evidence>
<organism evidence="2 3">
    <name type="scientific">Streptomyces tubercidicus</name>
    <dbReference type="NCBI Taxonomy" id="47759"/>
    <lineage>
        <taxon>Bacteria</taxon>
        <taxon>Bacillati</taxon>
        <taxon>Actinomycetota</taxon>
        <taxon>Actinomycetes</taxon>
        <taxon>Kitasatosporales</taxon>
        <taxon>Streptomycetaceae</taxon>
        <taxon>Streptomyces</taxon>
    </lineage>
</organism>
<name>A0A640UIQ8_9ACTN</name>
<dbReference type="AlphaFoldDB" id="A0A640UIQ8"/>
<feature type="region of interest" description="Disordered" evidence="1">
    <location>
        <begin position="18"/>
        <end position="70"/>
    </location>
</feature>
<dbReference type="Proteomes" id="UP000431826">
    <property type="component" value="Unassembled WGS sequence"/>
</dbReference>
<evidence type="ECO:0000313" key="2">
    <source>
        <dbReference type="EMBL" id="GFE35539.1"/>
    </source>
</evidence>
<gene>
    <name evidence="2" type="ORF">Stube_02120</name>
</gene>
<comment type="caution">
    <text evidence="2">The sequence shown here is derived from an EMBL/GenBank/DDBJ whole genome shotgun (WGS) entry which is preliminary data.</text>
</comment>
<keyword evidence="3" id="KW-1185">Reference proteome</keyword>